<gene>
    <name evidence="4" type="ORF">J4G43_005865</name>
    <name evidence="3" type="ORF">J4G43_08050</name>
</gene>
<dbReference type="InterPro" id="IPR023210">
    <property type="entry name" value="NADP_OxRdtase_dom"/>
</dbReference>
<dbReference type="KEGG" id="bban:J4G43_005865"/>
<dbReference type="AlphaFoldDB" id="A0A939M0J8"/>
<evidence type="ECO:0000256" key="1">
    <source>
        <dbReference type="ARBA" id="ARBA00023002"/>
    </source>
</evidence>
<evidence type="ECO:0000259" key="2">
    <source>
        <dbReference type="Pfam" id="PF00248"/>
    </source>
</evidence>
<dbReference type="EMBL" id="CP086136">
    <property type="protein sequence ID" value="UEM13818.1"/>
    <property type="molecule type" value="Genomic_DNA"/>
</dbReference>
<evidence type="ECO:0000313" key="3">
    <source>
        <dbReference type="EMBL" id="MBO1860916.1"/>
    </source>
</evidence>
<feature type="domain" description="NADP-dependent oxidoreductase" evidence="2">
    <location>
        <begin position="10"/>
        <end position="299"/>
    </location>
</feature>
<dbReference type="SUPFAM" id="SSF51430">
    <property type="entry name" value="NAD(P)-linked oxidoreductase"/>
    <property type="match status" value="1"/>
</dbReference>
<accession>A0A939M0J8</accession>
<dbReference type="EMBL" id="JAGEMI010000001">
    <property type="protein sequence ID" value="MBO1860916.1"/>
    <property type="molecule type" value="Genomic_DNA"/>
</dbReference>
<keyword evidence="1" id="KW-0560">Oxidoreductase</keyword>
<reference evidence="4 5" key="2">
    <citation type="journal article" date="2022" name="Int. J. Syst. Evol. Microbiol.">
        <title>Strains of Bradyrhizobium barranii sp. nov. associated with legumes native to Canada are symbionts of soybeans and belong to different subspecies (subsp. barranii subsp. nov. and subsp. apii subsp. nov.) and symbiovars (sv. glycinearum and sv. septentrionale).</title>
        <authorList>
            <person name="Bromfield E.S.P."/>
            <person name="Cloutier S."/>
            <person name="Wasai-Hara S."/>
            <person name="Minamisawa K."/>
        </authorList>
    </citation>
    <scope>NUCLEOTIDE SEQUENCE [LARGE SCALE GENOMIC DNA]</scope>
    <source>
        <strain evidence="4 5">144S4</strain>
    </source>
</reference>
<evidence type="ECO:0000313" key="5">
    <source>
        <dbReference type="Proteomes" id="UP000664702"/>
    </source>
</evidence>
<dbReference type="Pfam" id="PF00248">
    <property type="entry name" value="Aldo_ket_red"/>
    <property type="match status" value="1"/>
</dbReference>
<proteinExistence type="predicted"/>
<dbReference type="InterPro" id="IPR036812">
    <property type="entry name" value="NAD(P)_OxRdtase_dom_sf"/>
</dbReference>
<dbReference type="GO" id="GO:0016491">
    <property type="term" value="F:oxidoreductase activity"/>
    <property type="evidence" value="ECO:0007669"/>
    <property type="project" value="UniProtKB-KW"/>
</dbReference>
<dbReference type="GeneID" id="93213319"/>
<dbReference type="InterPro" id="IPR050791">
    <property type="entry name" value="Aldo-Keto_reductase"/>
</dbReference>
<dbReference type="GO" id="GO:0005737">
    <property type="term" value="C:cytoplasm"/>
    <property type="evidence" value="ECO:0007669"/>
    <property type="project" value="TreeGrafter"/>
</dbReference>
<reference evidence="3" key="1">
    <citation type="submission" date="2021-03" db="EMBL/GenBank/DDBJ databases">
        <title>Whole Genome Sequence of Bradyrhizobium sp. Strain 144S4.</title>
        <authorList>
            <person name="Bromfield E.S.P."/>
            <person name="Cloutier S."/>
        </authorList>
    </citation>
    <scope>NUCLEOTIDE SEQUENCE [LARGE SCALE GENOMIC DNA]</scope>
    <source>
        <strain evidence="3">144S4</strain>
    </source>
</reference>
<name>A0A939M0J8_9BRAD</name>
<sequence length="308" mass="33962">MNQVPCDRKRIGLGCMALTGIYGHIARDVAIDIIRHAFDMGVTHFDTAELYGPFVNEELLADALGSRRTRVEIATKFGYRLEAGKIAGLDSRPQSIRSAVEGSLRRLRRDYIDVLYQHRPDPNIPVEEVVGTMSDLVKEGKVLELGLSATDIETVQRASAIHRISFVQNEYSLIQRQPEQGLLAYLNGTGTDFVCYSPLGRGILARIPDVEAKRSPTDYRNKDPRFEPTRLAELSLALDPLWDIAAAHLVRPATVALAWLLGRSPNIRVIPGATSVEQLNANFAAASVPLSSEQRVALDHLMVARAAD</sequence>
<dbReference type="Proteomes" id="UP000664702">
    <property type="component" value="Chromosome"/>
</dbReference>
<dbReference type="Gene3D" id="3.20.20.100">
    <property type="entry name" value="NADP-dependent oxidoreductase domain"/>
    <property type="match status" value="1"/>
</dbReference>
<organism evidence="3">
    <name type="scientific">Bradyrhizobium barranii subsp. barranii</name>
    <dbReference type="NCBI Taxonomy" id="2823807"/>
    <lineage>
        <taxon>Bacteria</taxon>
        <taxon>Pseudomonadati</taxon>
        <taxon>Pseudomonadota</taxon>
        <taxon>Alphaproteobacteria</taxon>
        <taxon>Hyphomicrobiales</taxon>
        <taxon>Nitrobacteraceae</taxon>
        <taxon>Bradyrhizobium</taxon>
        <taxon>Bradyrhizobium barranii</taxon>
    </lineage>
</organism>
<evidence type="ECO:0000313" key="4">
    <source>
        <dbReference type="EMBL" id="UEM13818.1"/>
    </source>
</evidence>
<dbReference type="PANTHER" id="PTHR43625">
    <property type="entry name" value="AFLATOXIN B1 ALDEHYDE REDUCTASE"/>
    <property type="match status" value="1"/>
</dbReference>
<dbReference type="PANTHER" id="PTHR43625:SF40">
    <property type="entry name" value="ALDO-KETO REDUCTASE YAKC [NADP(+)]"/>
    <property type="match status" value="1"/>
</dbReference>
<protein>
    <submittedName>
        <fullName evidence="3">Aldo/keto reductase</fullName>
    </submittedName>
</protein>
<dbReference type="RefSeq" id="WP_049808043.1">
    <property type="nucleotide sequence ID" value="NZ_CP086136.1"/>
</dbReference>